<dbReference type="AlphaFoldDB" id="A0A382Q411"/>
<keyword evidence="2" id="KW-0249">Electron transport</keyword>
<accession>A0A382Q411</accession>
<dbReference type="SUPFAM" id="SSF52833">
    <property type="entry name" value="Thioredoxin-like"/>
    <property type="match status" value="1"/>
</dbReference>
<dbReference type="Pfam" id="PF14561">
    <property type="entry name" value="TPR_20"/>
    <property type="match status" value="1"/>
</dbReference>
<dbReference type="GO" id="GO:0006950">
    <property type="term" value="P:response to stress"/>
    <property type="evidence" value="ECO:0007669"/>
    <property type="project" value="UniProtKB-ARBA"/>
</dbReference>
<dbReference type="PROSITE" id="PS51352">
    <property type="entry name" value="THIOREDOXIN_2"/>
    <property type="match status" value="1"/>
</dbReference>
<dbReference type="InterPro" id="IPR011990">
    <property type="entry name" value="TPR-like_helical_dom_sf"/>
</dbReference>
<evidence type="ECO:0000256" key="2">
    <source>
        <dbReference type="ARBA" id="ARBA00022982"/>
    </source>
</evidence>
<dbReference type="NCBIfam" id="TIGR01068">
    <property type="entry name" value="thioredoxin"/>
    <property type="match status" value="1"/>
</dbReference>
<dbReference type="InterPro" id="IPR017937">
    <property type="entry name" value="Thioredoxin_CS"/>
</dbReference>
<dbReference type="PANTHER" id="PTHR45663">
    <property type="entry name" value="GEO12009P1"/>
    <property type="match status" value="1"/>
</dbReference>
<evidence type="ECO:0000256" key="4">
    <source>
        <dbReference type="ARBA" id="ARBA00023284"/>
    </source>
</evidence>
<dbReference type="Gene3D" id="3.40.30.10">
    <property type="entry name" value="Glutaredoxin"/>
    <property type="match status" value="1"/>
</dbReference>
<evidence type="ECO:0000313" key="6">
    <source>
        <dbReference type="EMBL" id="SVC79797.1"/>
    </source>
</evidence>
<feature type="domain" description="Thioredoxin" evidence="5">
    <location>
        <begin position="1"/>
        <end position="111"/>
    </location>
</feature>
<dbReference type="PROSITE" id="PS00194">
    <property type="entry name" value="THIOREDOXIN_1"/>
    <property type="match status" value="1"/>
</dbReference>
<proteinExistence type="predicted"/>
<dbReference type="GO" id="GO:0005829">
    <property type="term" value="C:cytosol"/>
    <property type="evidence" value="ECO:0007669"/>
    <property type="project" value="TreeGrafter"/>
</dbReference>
<reference evidence="6" key="1">
    <citation type="submission" date="2018-05" db="EMBL/GenBank/DDBJ databases">
        <authorList>
            <person name="Lanie J.A."/>
            <person name="Ng W.-L."/>
            <person name="Kazmierczak K.M."/>
            <person name="Andrzejewski T.M."/>
            <person name="Davidsen T.M."/>
            <person name="Wayne K.J."/>
            <person name="Tettelin H."/>
            <person name="Glass J.I."/>
            <person name="Rusch D."/>
            <person name="Podicherti R."/>
            <person name="Tsui H.-C.T."/>
            <person name="Winkler M.E."/>
        </authorList>
    </citation>
    <scope>NUCLEOTIDE SEQUENCE</scope>
</reference>
<dbReference type="SUPFAM" id="SSF48452">
    <property type="entry name" value="TPR-like"/>
    <property type="match status" value="1"/>
</dbReference>
<evidence type="ECO:0000256" key="3">
    <source>
        <dbReference type="ARBA" id="ARBA00023157"/>
    </source>
</evidence>
<dbReference type="InterPro" id="IPR013766">
    <property type="entry name" value="Thioredoxin_domain"/>
</dbReference>
<dbReference type="InterPro" id="IPR005746">
    <property type="entry name" value="Thioredoxin"/>
</dbReference>
<dbReference type="PANTHER" id="PTHR45663:SF11">
    <property type="entry name" value="GEO12009P1"/>
    <property type="match status" value="1"/>
</dbReference>
<sequence>ATQLIKDSDTQNFVADVIEASKEVPVVVDFWAPWCGPCKELGPQIERAVTAKSGKVKLVKINVDENQEIAAQFQIQSIPAVYAFNQGRPVDGFAGAIPESQIQAFIDRIAGETGPSPIDTAVEQATALMETGDNLQASAIFEQVLEHDPVNAPAIGGAVRCLIAGGDLAGARARFDAIDPSLTDHAALAGAKAALELAEETVDAGDATTLAALRSQLAKNPNDHQVRYDFACALWGNGEHEPAIDELLEIVRRDRAWKEEAARKQLVKYFDAMGHSDPLTLEARGRLSSLLFA</sequence>
<keyword evidence="1" id="KW-0813">Transport</keyword>
<dbReference type="GO" id="GO:0045454">
    <property type="term" value="P:cell redox homeostasis"/>
    <property type="evidence" value="ECO:0007669"/>
    <property type="project" value="TreeGrafter"/>
</dbReference>
<evidence type="ECO:0000259" key="5">
    <source>
        <dbReference type="PROSITE" id="PS51352"/>
    </source>
</evidence>
<keyword evidence="4" id="KW-0676">Redox-active center</keyword>
<name>A0A382Q411_9ZZZZ</name>
<keyword evidence="3" id="KW-1015">Disulfide bond</keyword>
<gene>
    <name evidence="6" type="ORF">METZ01_LOCUS332651</name>
</gene>
<dbReference type="Pfam" id="PF14559">
    <property type="entry name" value="TPR_19"/>
    <property type="match status" value="1"/>
</dbReference>
<dbReference type="Gene3D" id="1.25.40.10">
    <property type="entry name" value="Tetratricopeptide repeat domain"/>
    <property type="match status" value="2"/>
</dbReference>
<dbReference type="Pfam" id="PF00085">
    <property type="entry name" value="Thioredoxin"/>
    <property type="match status" value="1"/>
</dbReference>
<dbReference type="CDD" id="cd02956">
    <property type="entry name" value="ybbN"/>
    <property type="match status" value="1"/>
</dbReference>
<feature type="non-terminal residue" evidence="6">
    <location>
        <position position="1"/>
    </location>
</feature>
<dbReference type="EMBL" id="UINC01111516">
    <property type="protein sequence ID" value="SVC79797.1"/>
    <property type="molecule type" value="Genomic_DNA"/>
</dbReference>
<evidence type="ECO:0000256" key="1">
    <source>
        <dbReference type="ARBA" id="ARBA00022448"/>
    </source>
</evidence>
<protein>
    <recommendedName>
        <fullName evidence="5">Thioredoxin domain-containing protein</fullName>
    </recommendedName>
</protein>
<dbReference type="GO" id="GO:0015035">
    <property type="term" value="F:protein-disulfide reductase activity"/>
    <property type="evidence" value="ECO:0007669"/>
    <property type="project" value="InterPro"/>
</dbReference>
<dbReference type="PRINTS" id="PR00421">
    <property type="entry name" value="THIOREDOXIN"/>
</dbReference>
<dbReference type="InterPro" id="IPR036249">
    <property type="entry name" value="Thioredoxin-like_sf"/>
</dbReference>
<dbReference type="FunFam" id="3.40.30.10:FF:000001">
    <property type="entry name" value="Thioredoxin"/>
    <property type="match status" value="1"/>
</dbReference>
<organism evidence="6">
    <name type="scientific">marine metagenome</name>
    <dbReference type="NCBI Taxonomy" id="408172"/>
    <lineage>
        <taxon>unclassified sequences</taxon>
        <taxon>metagenomes</taxon>
        <taxon>ecological metagenomes</taxon>
    </lineage>
</organism>